<evidence type="ECO:0000256" key="1">
    <source>
        <dbReference type="SAM" id="SignalP"/>
    </source>
</evidence>
<evidence type="ECO:0008006" key="4">
    <source>
        <dbReference type="Google" id="ProtNLM"/>
    </source>
</evidence>
<feature type="chain" id="PRO_5037456013" description="PEP-CTERM sorting domain-containing protein" evidence="1">
    <location>
        <begin position="22"/>
        <end position="269"/>
    </location>
</feature>
<protein>
    <recommendedName>
        <fullName evidence="4">PEP-CTERM sorting domain-containing protein</fullName>
    </recommendedName>
</protein>
<evidence type="ECO:0000313" key="2">
    <source>
        <dbReference type="EMBL" id="GGW91958.1"/>
    </source>
</evidence>
<dbReference type="EMBL" id="BMXP01000008">
    <property type="protein sequence ID" value="GGW91958.1"/>
    <property type="molecule type" value="Genomic_DNA"/>
</dbReference>
<gene>
    <name evidence="2" type="ORF">GCM10007391_27760</name>
</gene>
<proteinExistence type="predicted"/>
<comment type="caution">
    <text evidence="2">The sequence shown here is derived from an EMBL/GenBank/DDBJ whole genome shotgun (WGS) entry which is preliminary data.</text>
</comment>
<keyword evidence="1" id="KW-0732">Signal</keyword>
<name>A0A918JN90_9ALTE</name>
<keyword evidence="3" id="KW-1185">Reference proteome</keyword>
<accession>A0A918JN90</accession>
<dbReference type="Proteomes" id="UP000631300">
    <property type="component" value="Unassembled WGS sequence"/>
</dbReference>
<organism evidence="2 3">
    <name type="scientific">Alteromonas halophila</name>
    <dbReference type="NCBI Taxonomy" id="516698"/>
    <lineage>
        <taxon>Bacteria</taxon>
        <taxon>Pseudomonadati</taxon>
        <taxon>Pseudomonadota</taxon>
        <taxon>Gammaproteobacteria</taxon>
        <taxon>Alteromonadales</taxon>
        <taxon>Alteromonadaceae</taxon>
        <taxon>Alteromonas/Salinimonas group</taxon>
        <taxon>Alteromonas</taxon>
    </lineage>
</organism>
<dbReference type="RefSeq" id="WP_189407461.1">
    <property type="nucleotide sequence ID" value="NZ_BMXP01000008.1"/>
</dbReference>
<dbReference type="AlphaFoldDB" id="A0A918JN90"/>
<evidence type="ECO:0000313" key="3">
    <source>
        <dbReference type="Proteomes" id="UP000631300"/>
    </source>
</evidence>
<sequence>MKNRIFIALLAGMIASGSASASFIDSKDFSSKNENSYWTNHDLGLDFLRLEWADTLGADVKNAANQKTLEDFNTFVETNDEGWRFATMGEFDSYINWFDSDPNIDGWSLAQNEGGNLFFDLNGLGGGFQDQYGFDHEGYTYWQVGTLNPDAQAGENPFHYVWFADFGDQDSRVTCVEWSVLCQASFFPTFEGYMPDFSSFNAISATYQKDGFHDQWAGNPLNYAPLLVRDVGGPSSSVTTSVNEPATGVLASLAILGMMMRRRLVRNQR</sequence>
<reference evidence="2" key="1">
    <citation type="journal article" date="2014" name="Int. J. Syst. Evol. Microbiol.">
        <title>Complete genome sequence of Corynebacterium casei LMG S-19264T (=DSM 44701T), isolated from a smear-ripened cheese.</title>
        <authorList>
            <consortium name="US DOE Joint Genome Institute (JGI-PGF)"/>
            <person name="Walter F."/>
            <person name="Albersmeier A."/>
            <person name="Kalinowski J."/>
            <person name="Ruckert C."/>
        </authorList>
    </citation>
    <scope>NUCLEOTIDE SEQUENCE</scope>
    <source>
        <strain evidence="2">KCTC 22164</strain>
    </source>
</reference>
<feature type="signal peptide" evidence="1">
    <location>
        <begin position="1"/>
        <end position="21"/>
    </location>
</feature>
<reference evidence="2" key="2">
    <citation type="submission" date="2020-09" db="EMBL/GenBank/DDBJ databases">
        <authorList>
            <person name="Sun Q."/>
            <person name="Kim S."/>
        </authorList>
    </citation>
    <scope>NUCLEOTIDE SEQUENCE</scope>
    <source>
        <strain evidence="2">KCTC 22164</strain>
    </source>
</reference>